<evidence type="ECO:0000313" key="1">
    <source>
        <dbReference type="EMBL" id="OWF33756.1"/>
    </source>
</evidence>
<sequence length="163" mass="19144">MKEKYIELISVKQDYLFNGPKKYVDDIKKMLNDEVLSKVKVEEKESDNSAQFNLGVLGNNDGKHLFINVAFVYSYKRNYRSDPNYYSILGKFESLMESEEDIKNIDDFNVFVNENLFTLVKPIMNSISKTISEITADTLDYPNQLDIYNVFKRKYEKKSENKN</sequence>
<evidence type="ECO:0000313" key="2">
    <source>
        <dbReference type="Proteomes" id="UP000196649"/>
    </source>
</evidence>
<dbReference type="AlphaFoldDB" id="A0A210PBA5"/>
<name>A0A210PBA5_9LACO</name>
<gene>
    <name evidence="1" type="ORF">LKACC12383_00896</name>
</gene>
<organism evidence="1 2">
    <name type="scientific">Companilactobacillus kimchii</name>
    <dbReference type="NCBI Taxonomy" id="2801452"/>
    <lineage>
        <taxon>Bacteria</taxon>
        <taxon>Bacillati</taxon>
        <taxon>Bacillota</taxon>
        <taxon>Bacilli</taxon>
        <taxon>Lactobacillales</taxon>
        <taxon>Lactobacillaceae</taxon>
        <taxon>Companilactobacillus</taxon>
    </lineage>
</organism>
<reference evidence="1 2" key="1">
    <citation type="submission" date="2017-03" db="EMBL/GenBank/DDBJ databases">
        <title>Genome sequence of Lactobacillus kimchii KACC 12383.</title>
        <authorList>
            <person name="Chun J."/>
        </authorList>
    </citation>
    <scope>NUCLEOTIDE SEQUENCE [LARGE SCALE GENOMIC DNA]</scope>
    <source>
        <strain evidence="1 2">KACC 12383</strain>
    </source>
</reference>
<dbReference type="Proteomes" id="UP000196649">
    <property type="component" value="Unassembled WGS sequence"/>
</dbReference>
<accession>A0A210PBA5</accession>
<proteinExistence type="predicted"/>
<comment type="caution">
    <text evidence="1">The sequence shown here is derived from an EMBL/GenBank/DDBJ whole genome shotgun (WGS) entry which is preliminary data.</text>
</comment>
<dbReference type="EMBL" id="MXAL01000003">
    <property type="protein sequence ID" value="OWF33756.1"/>
    <property type="molecule type" value="Genomic_DNA"/>
</dbReference>
<dbReference type="RefSeq" id="WP_054643828.1">
    <property type="nucleotide sequence ID" value="NZ_LNUB01000029.1"/>
</dbReference>
<protein>
    <submittedName>
        <fullName evidence="1">Uncharacterized protein</fullName>
    </submittedName>
</protein>